<feature type="domain" description="Right handed beta helix" evidence="3">
    <location>
        <begin position="494"/>
        <end position="636"/>
    </location>
</feature>
<dbReference type="EMBL" id="CP036264">
    <property type="protein sequence ID" value="QEF98739.1"/>
    <property type="molecule type" value="Genomic_DNA"/>
</dbReference>
<name>A0A5B9ME07_9BACT</name>
<accession>A0A5B9ME07</accession>
<feature type="domain" description="Right handed beta helix" evidence="3">
    <location>
        <begin position="719"/>
        <end position="897"/>
    </location>
</feature>
<dbReference type="NCBIfam" id="NF041518">
    <property type="entry name" value="choice_anch_Q"/>
    <property type="match status" value="1"/>
</dbReference>
<sequence length="1032" mass="111273" precursor="true">MVLVAFVWTTTVLTTTACATNYYVRKTGNDSNPGTDRNQAFRTLAKATSIAGQGDVLFVGAGTYDENVVIKGSGSNAAGWMVLYADRTGVYTGDKGDVVVRPAAKTWTIRVFNTGNILFFGFAFEGNPAIDDRNYGCLVTNTAGNAYYLNCNFHRLTYALRDLGTHRLFASGCSFRRVRYGIYTSGIQSTNVINCQFAATQYGCIGYDGNGVSVTRCRFTDRVDPNDPATSTRGVYAARAALSVSRCDFSRSTVGVYGTALKQAAITRCNFLETTSHAVRCDGESLSMSRCTVKDGHYGVTLGDTTGKSATLSDLVVESMRVGITAHQGDYDFRKVTLLGNKYALYQRSGNKRLTLAKKDRVDFIDNDVAIYTNHAKGEDADLIVSDRDLSGNARGLVSYRTRVSVDNCVFGGASMGAYLSDSKSVRISDSTFDGNPADPKSCTYGLYARSDQIDVQRCNFTNSRYGITIHNTSDNPPLLRDLISENHTAAALYLRNGTWTYTAADNNTFRGAPRGVMANAVTWSIRDVTTSETCQYPIIDYYGECSIVDSTAKGKTTGFYAYRSKMVDISNLVVTGCASYGIRINDCTNVRIGKSSSRGNGHGAYIYSNQNAIPGLRDCDFSGNAGYGLLMTGTTITPASAGNLQLNHNRYGIRVNNRPLTLTPAMNVQVTGNQYGVLCQRDELTLSGIDLVGNDIGAYCSRGSLSIDLCNVAATKYGVLGYLDGECEITKSKFNDAAYGVYLRSVGTNDSPIRIGQSSVTGATRCGVYVRGDPANRSTVQIRDCSIRNGRQGLVFRDAEVISDNVHFADLSSTGVYQASGSGTIHRCTFTRLTGSWGILARGDRCDIAQSSILAGRYGIALQSMQGSVTNCVIAGTDYGIHLRGTDATYSIVQTTVAAAKFFGLIRYSGDTTVRNSIFDAASYGLYNANPDGVFDHQYNLVHASRRPYTNSGPGIGEVNDPPLFVDPGGGDFHLAMGSPAINSGADLSGLVSIDLDGNPRPSFQGYEMGAYEFMEPSGSIRVLKWDEVAH</sequence>
<dbReference type="Pfam" id="PF13229">
    <property type="entry name" value="Beta_helix"/>
    <property type="match status" value="3"/>
</dbReference>
<dbReference type="InterPro" id="IPR011050">
    <property type="entry name" value="Pectin_lyase_fold/virulence"/>
</dbReference>
<dbReference type="InterPro" id="IPR059226">
    <property type="entry name" value="Choice_anch_Q_dom"/>
</dbReference>
<evidence type="ECO:0000259" key="2">
    <source>
        <dbReference type="Pfam" id="PF07602"/>
    </source>
</evidence>
<reference evidence="4 5" key="1">
    <citation type="submission" date="2019-02" db="EMBL/GenBank/DDBJ databases">
        <title>Planctomycetal bacteria perform biofilm scaping via a novel small molecule.</title>
        <authorList>
            <person name="Jeske O."/>
            <person name="Boedeker C."/>
            <person name="Wiegand S."/>
            <person name="Breitling P."/>
            <person name="Kallscheuer N."/>
            <person name="Jogler M."/>
            <person name="Rohde M."/>
            <person name="Petersen J."/>
            <person name="Medema M.H."/>
            <person name="Surup F."/>
            <person name="Jogler C."/>
        </authorList>
    </citation>
    <scope>NUCLEOTIDE SEQUENCE [LARGE SCALE GENOMIC DNA]</scope>
    <source>
        <strain evidence="4 5">Mal15</strain>
    </source>
</reference>
<evidence type="ECO:0000313" key="4">
    <source>
        <dbReference type="EMBL" id="QEF98739.1"/>
    </source>
</evidence>
<evidence type="ECO:0000313" key="5">
    <source>
        <dbReference type="Proteomes" id="UP000321353"/>
    </source>
</evidence>
<evidence type="ECO:0000256" key="1">
    <source>
        <dbReference type="SAM" id="SignalP"/>
    </source>
</evidence>
<dbReference type="KEGG" id="smam:Mal15_27940"/>
<feature type="signal peptide" evidence="1">
    <location>
        <begin position="1"/>
        <end position="19"/>
    </location>
</feature>
<dbReference type="InterPro" id="IPR012334">
    <property type="entry name" value="Pectin_lyas_fold"/>
</dbReference>
<evidence type="ECO:0000259" key="3">
    <source>
        <dbReference type="Pfam" id="PF13229"/>
    </source>
</evidence>
<gene>
    <name evidence="4" type="ORF">Mal15_27940</name>
</gene>
<keyword evidence="5" id="KW-1185">Reference proteome</keyword>
<feature type="chain" id="PRO_5023090910" description="Right handed beta helix domain-containing protein" evidence="1">
    <location>
        <begin position="20"/>
        <end position="1032"/>
    </location>
</feature>
<keyword evidence="1" id="KW-0732">Signal</keyword>
<dbReference type="InterPro" id="IPR006626">
    <property type="entry name" value="PbH1"/>
</dbReference>
<evidence type="ECO:0008006" key="6">
    <source>
        <dbReference type="Google" id="ProtNLM"/>
    </source>
</evidence>
<dbReference type="Proteomes" id="UP000321353">
    <property type="component" value="Chromosome"/>
</dbReference>
<dbReference type="AlphaFoldDB" id="A0A5B9ME07"/>
<feature type="domain" description="Right handed beta helix" evidence="3">
    <location>
        <begin position="181"/>
        <end position="331"/>
    </location>
</feature>
<protein>
    <recommendedName>
        <fullName evidence="6">Right handed beta helix domain-containing protein</fullName>
    </recommendedName>
</protein>
<feature type="domain" description="DUF1565" evidence="2">
    <location>
        <begin position="27"/>
        <end position="67"/>
    </location>
</feature>
<dbReference type="InterPro" id="IPR039448">
    <property type="entry name" value="Beta_helix"/>
</dbReference>
<organism evidence="4 5">
    <name type="scientific">Stieleria maiorica</name>
    <dbReference type="NCBI Taxonomy" id="2795974"/>
    <lineage>
        <taxon>Bacteria</taxon>
        <taxon>Pseudomonadati</taxon>
        <taxon>Planctomycetota</taxon>
        <taxon>Planctomycetia</taxon>
        <taxon>Pirellulales</taxon>
        <taxon>Pirellulaceae</taxon>
        <taxon>Stieleria</taxon>
    </lineage>
</organism>
<proteinExistence type="predicted"/>
<dbReference type="SMART" id="SM00710">
    <property type="entry name" value="PbH1"/>
    <property type="match status" value="14"/>
</dbReference>
<dbReference type="Gene3D" id="2.160.20.10">
    <property type="entry name" value="Single-stranded right-handed beta-helix, Pectin lyase-like"/>
    <property type="match status" value="4"/>
</dbReference>
<dbReference type="Pfam" id="PF07602">
    <property type="entry name" value="DUF1565"/>
    <property type="match status" value="1"/>
</dbReference>
<dbReference type="SUPFAM" id="SSF51126">
    <property type="entry name" value="Pectin lyase-like"/>
    <property type="match status" value="3"/>
</dbReference>
<dbReference type="InterPro" id="IPR011459">
    <property type="entry name" value="DUF1565"/>
</dbReference>